<gene>
    <name evidence="1" type="ORF">SDC9_208451</name>
</gene>
<reference evidence="1" key="1">
    <citation type="submission" date="2019-08" db="EMBL/GenBank/DDBJ databases">
        <authorList>
            <person name="Kucharzyk K."/>
            <person name="Murdoch R.W."/>
            <person name="Higgins S."/>
            <person name="Loffler F."/>
        </authorList>
    </citation>
    <scope>NUCLEOTIDE SEQUENCE</scope>
</reference>
<dbReference type="EMBL" id="VSSQ01136355">
    <property type="protein sequence ID" value="MPN60720.1"/>
    <property type="molecule type" value="Genomic_DNA"/>
</dbReference>
<proteinExistence type="predicted"/>
<evidence type="ECO:0000313" key="1">
    <source>
        <dbReference type="EMBL" id="MPN60720.1"/>
    </source>
</evidence>
<name>A0A645JCD5_9ZZZZ</name>
<sequence>MCEAEHVRDCQHAHERGQNARRDRCEHGQRILFQKIKLAVERDGQAHRRRCEQVGDIFGTRVVAVIVDAC</sequence>
<dbReference type="AlphaFoldDB" id="A0A645JCD5"/>
<protein>
    <submittedName>
        <fullName evidence="1">Uncharacterized protein</fullName>
    </submittedName>
</protein>
<accession>A0A645JCD5</accession>
<organism evidence="1">
    <name type="scientific">bioreactor metagenome</name>
    <dbReference type="NCBI Taxonomy" id="1076179"/>
    <lineage>
        <taxon>unclassified sequences</taxon>
        <taxon>metagenomes</taxon>
        <taxon>ecological metagenomes</taxon>
    </lineage>
</organism>
<comment type="caution">
    <text evidence="1">The sequence shown here is derived from an EMBL/GenBank/DDBJ whole genome shotgun (WGS) entry which is preliminary data.</text>
</comment>